<dbReference type="RefSeq" id="WP_321546514.1">
    <property type="nucleotide sequence ID" value="NZ_JAXIVS010000004.1"/>
</dbReference>
<protein>
    <recommendedName>
        <fullName evidence="3">Lipoprotein</fullName>
    </recommendedName>
</protein>
<accession>A0ABU5H4Q8</accession>
<keyword evidence="2" id="KW-1185">Reference proteome</keyword>
<proteinExistence type="predicted"/>
<organism evidence="1 2">
    <name type="scientific">Hyalangium rubrum</name>
    <dbReference type="NCBI Taxonomy" id="3103134"/>
    <lineage>
        <taxon>Bacteria</taxon>
        <taxon>Pseudomonadati</taxon>
        <taxon>Myxococcota</taxon>
        <taxon>Myxococcia</taxon>
        <taxon>Myxococcales</taxon>
        <taxon>Cystobacterineae</taxon>
        <taxon>Archangiaceae</taxon>
        <taxon>Hyalangium</taxon>
    </lineage>
</organism>
<evidence type="ECO:0000313" key="1">
    <source>
        <dbReference type="EMBL" id="MDY7227803.1"/>
    </source>
</evidence>
<comment type="caution">
    <text evidence="1">The sequence shown here is derived from an EMBL/GenBank/DDBJ whole genome shotgun (WGS) entry which is preliminary data.</text>
</comment>
<evidence type="ECO:0000313" key="2">
    <source>
        <dbReference type="Proteomes" id="UP001291309"/>
    </source>
</evidence>
<reference evidence="1 2" key="1">
    <citation type="submission" date="2023-12" db="EMBL/GenBank/DDBJ databases">
        <title>the genome sequence of Hyalangium sp. s54d21.</title>
        <authorList>
            <person name="Zhang X."/>
        </authorList>
    </citation>
    <scope>NUCLEOTIDE SEQUENCE [LARGE SCALE GENOMIC DNA]</scope>
    <source>
        <strain evidence="2">s54d21</strain>
    </source>
</reference>
<gene>
    <name evidence="1" type="ORF">SYV04_15415</name>
</gene>
<dbReference type="Proteomes" id="UP001291309">
    <property type="component" value="Unassembled WGS sequence"/>
</dbReference>
<name>A0ABU5H4Q8_9BACT</name>
<evidence type="ECO:0008006" key="3">
    <source>
        <dbReference type="Google" id="ProtNLM"/>
    </source>
</evidence>
<dbReference type="EMBL" id="JAXIVS010000004">
    <property type="protein sequence ID" value="MDY7227803.1"/>
    <property type="molecule type" value="Genomic_DNA"/>
</dbReference>
<sequence length="211" mass="23918">MPAAARLAATLGTRAAGARHVVDAALKGRLEAALKECADDARASVLVEHMNGRSPTYEECTETLMTRPDGQPVTRAMWLGEQMHRVALRCVEEKLNAFMSGRFSLEPRYWHNPKTRQLEWLSPEEVKALLQQGRGAELRGSIQPDLVIHLGDPLHAQGIYDFKFACMHNGKADWREYPEGHPYEFSSQKEVYEELLRARAFRVMPHWGILP</sequence>